<feature type="domain" description="HTH cro/C1-type" evidence="2">
    <location>
        <begin position="8"/>
        <end position="62"/>
    </location>
</feature>
<dbReference type="KEGG" id="ebla:JGUZn3_03360"/>
<protein>
    <submittedName>
        <fullName evidence="3">Helix-turn-helix protein</fullName>
    </submittedName>
</protein>
<evidence type="ECO:0000259" key="2">
    <source>
        <dbReference type="PROSITE" id="PS50943"/>
    </source>
</evidence>
<dbReference type="GO" id="GO:0003677">
    <property type="term" value="F:DNA binding"/>
    <property type="evidence" value="ECO:0007669"/>
    <property type="project" value="UniProtKB-KW"/>
</dbReference>
<dbReference type="SUPFAM" id="SSF47413">
    <property type="entry name" value="lambda repressor-like DNA-binding domains"/>
    <property type="match status" value="1"/>
</dbReference>
<dbReference type="Gene3D" id="2.10.109.10">
    <property type="entry name" value="Umud Fragment, subunit A"/>
    <property type="match status" value="1"/>
</dbReference>
<keyword evidence="1" id="KW-0238">DNA-binding</keyword>
<accession>A0A7H1NP83</accession>
<organism evidence="3 4">
    <name type="scientific">Entomobacter blattae</name>
    <dbReference type="NCBI Taxonomy" id="2762277"/>
    <lineage>
        <taxon>Bacteria</taxon>
        <taxon>Pseudomonadati</taxon>
        <taxon>Pseudomonadota</taxon>
        <taxon>Alphaproteobacteria</taxon>
        <taxon>Acetobacterales</taxon>
        <taxon>Acetobacteraceae</taxon>
        <taxon>Entomobacter</taxon>
    </lineage>
</organism>
<evidence type="ECO:0000313" key="3">
    <source>
        <dbReference type="EMBL" id="QNT77593.1"/>
    </source>
</evidence>
<dbReference type="Pfam" id="PF01381">
    <property type="entry name" value="HTH_3"/>
    <property type="match status" value="1"/>
</dbReference>
<dbReference type="PANTHER" id="PTHR46558">
    <property type="entry name" value="TRACRIPTIONAL REGULATORY PROTEIN-RELATED-RELATED"/>
    <property type="match status" value="1"/>
</dbReference>
<name>A0A7H1NP83_9PROT</name>
<evidence type="ECO:0000313" key="4">
    <source>
        <dbReference type="Proteomes" id="UP000516349"/>
    </source>
</evidence>
<gene>
    <name evidence="3" type="ORF">JGUZn3_03360</name>
</gene>
<dbReference type="SMART" id="SM00530">
    <property type="entry name" value="HTH_XRE"/>
    <property type="match status" value="1"/>
</dbReference>
<keyword evidence="4" id="KW-1185">Reference proteome</keyword>
<evidence type="ECO:0000256" key="1">
    <source>
        <dbReference type="ARBA" id="ARBA00023125"/>
    </source>
</evidence>
<dbReference type="Gene3D" id="1.10.260.40">
    <property type="entry name" value="lambda repressor-like DNA-binding domains"/>
    <property type="match status" value="1"/>
</dbReference>
<proteinExistence type="predicted"/>
<dbReference type="InterPro" id="IPR001387">
    <property type="entry name" value="Cro/C1-type_HTH"/>
</dbReference>
<dbReference type="InterPro" id="IPR010982">
    <property type="entry name" value="Lambda_DNA-bd_dom_sf"/>
</dbReference>
<dbReference type="CDD" id="cd00093">
    <property type="entry name" value="HTH_XRE"/>
    <property type="match status" value="1"/>
</dbReference>
<dbReference type="Proteomes" id="UP000516349">
    <property type="component" value="Chromosome"/>
</dbReference>
<dbReference type="AlphaFoldDB" id="A0A7H1NP83"/>
<dbReference type="PANTHER" id="PTHR46558:SF4">
    <property type="entry name" value="DNA-BIDING PHAGE PROTEIN"/>
    <property type="match status" value="1"/>
</dbReference>
<dbReference type="PROSITE" id="PS50943">
    <property type="entry name" value="HTH_CROC1"/>
    <property type="match status" value="1"/>
</dbReference>
<dbReference type="RefSeq" id="WP_203414034.1">
    <property type="nucleotide sequence ID" value="NZ_CP060244.1"/>
</dbReference>
<reference evidence="3 4" key="1">
    <citation type="submission" date="2020-08" db="EMBL/GenBank/DDBJ databases">
        <title>Complete genome sequence of Entomobacter blattae G55GP.</title>
        <authorList>
            <person name="Poehlein A."/>
            <person name="Guzman J."/>
            <person name="Daniel R."/>
            <person name="Vilcinskas A."/>
        </authorList>
    </citation>
    <scope>NUCLEOTIDE SEQUENCE [LARGE SCALE GENOMIC DNA]</scope>
    <source>
        <strain evidence="3 4">G55GP</strain>
    </source>
</reference>
<dbReference type="EMBL" id="CP060244">
    <property type="protein sequence ID" value="QNT77593.1"/>
    <property type="molecule type" value="Genomic_DNA"/>
</dbReference>
<sequence>MNDIGFRIRQLRKERNLTQVEVAVALGISRPFLTAIENGNNSPGRATLSAIAEYFQVSVDWLLAGLPTTTNTSKIHIIGEVQEGFWKTDYVYEDSKQTVFSVPFFKKYENINRYALLVMDESVNKIYPINSIIVLVDFADLSSAPSNGNYVSIIRRDHLTGKFEVSIKKLKLKKDGKIVLYSCSDDPNFEKPIILSHFSLEYTLTKQDKNTSFPDLKIQGLVIGGFRIEA</sequence>